<comment type="similarity">
    <text evidence="2">Belongs to the CD225/Dispanin family.</text>
</comment>
<evidence type="ECO:0000256" key="2">
    <source>
        <dbReference type="ARBA" id="ARBA00006843"/>
    </source>
</evidence>
<comment type="caution">
    <text evidence="7">The sequence shown here is derived from an EMBL/GenBank/DDBJ whole genome shotgun (WGS) entry which is preliminary data.</text>
</comment>
<dbReference type="PANTHER" id="PTHR14948">
    <property type="entry name" value="NG5"/>
    <property type="match status" value="1"/>
</dbReference>
<reference evidence="7" key="1">
    <citation type="journal article" date="2023" name="Front. Mar. Sci.">
        <title>A new Merluccius polli reference genome to investigate the effects of global change in West African waters.</title>
        <authorList>
            <person name="Mateo J.L."/>
            <person name="Blanco-Fernandez C."/>
            <person name="Garcia-Vazquez E."/>
            <person name="Machado-Schiaffino G."/>
        </authorList>
    </citation>
    <scope>NUCLEOTIDE SEQUENCE</scope>
    <source>
        <strain evidence="7">C29</strain>
        <tissue evidence="7">Fin</tissue>
    </source>
</reference>
<dbReference type="InterPro" id="IPR007593">
    <property type="entry name" value="CD225/Dispanin_fam"/>
</dbReference>
<comment type="subcellular location">
    <subcellularLocation>
        <location evidence="1">Membrane</location>
    </subcellularLocation>
</comment>
<accession>A0AA47M0L4</accession>
<evidence type="ECO:0000256" key="3">
    <source>
        <dbReference type="ARBA" id="ARBA00022692"/>
    </source>
</evidence>
<feature type="transmembrane region" description="Helical" evidence="6">
    <location>
        <begin position="35"/>
        <end position="60"/>
    </location>
</feature>
<evidence type="ECO:0000256" key="4">
    <source>
        <dbReference type="ARBA" id="ARBA00022989"/>
    </source>
</evidence>
<protein>
    <submittedName>
        <fullName evidence="7">Transmembrane protein 233</fullName>
    </submittedName>
</protein>
<proteinExistence type="inferred from homology"/>
<evidence type="ECO:0000256" key="1">
    <source>
        <dbReference type="ARBA" id="ARBA00004370"/>
    </source>
</evidence>
<keyword evidence="8" id="KW-1185">Reference proteome</keyword>
<dbReference type="EMBL" id="JAOPHQ010006544">
    <property type="protein sequence ID" value="KAK0131455.1"/>
    <property type="molecule type" value="Genomic_DNA"/>
</dbReference>
<dbReference type="GO" id="GO:0016020">
    <property type="term" value="C:membrane"/>
    <property type="evidence" value="ECO:0007669"/>
    <property type="project" value="UniProtKB-SubCell"/>
</dbReference>
<keyword evidence="4 6" id="KW-1133">Transmembrane helix</keyword>
<evidence type="ECO:0000256" key="6">
    <source>
        <dbReference type="SAM" id="Phobius"/>
    </source>
</evidence>
<dbReference type="PANTHER" id="PTHR14948:SF19">
    <property type="entry name" value="TRANSMEMBRANE PROTEIN 233"/>
    <property type="match status" value="1"/>
</dbReference>
<dbReference type="InterPro" id="IPR051423">
    <property type="entry name" value="CD225/Dispanin"/>
</dbReference>
<evidence type="ECO:0000313" key="8">
    <source>
        <dbReference type="Proteomes" id="UP001174136"/>
    </source>
</evidence>
<evidence type="ECO:0000256" key="5">
    <source>
        <dbReference type="ARBA" id="ARBA00023136"/>
    </source>
</evidence>
<feature type="transmembrane region" description="Helical" evidence="6">
    <location>
        <begin position="80"/>
        <end position="103"/>
    </location>
</feature>
<keyword evidence="5 6" id="KW-0472">Membrane</keyword>
<dbReference type="AlphaFoldDB" id="A0AA47M0L4"/>
<evidence type="ECO:0000313" key="7">
    <source>
        <dbReference type="EMBL" id="KAK0131455.1"/>
    </source>
</evidence>
<dbReference type="Pfam" id="PF04505">
    <property type="entry name" value="CD225"/>
    <property type="match status" value="1"/>
</dbReference>
<dbReference type="Proteomes" id="UP001174136">
    <property type="component" value="Unassembled WGS sequence"/>
</dbReference>
<gene>
    <name evidence="7" type="primary">Tmem233</name>
    <name evidence="7" type="ORF">N1851_033858</name>
</gene>
<organism evidence="7 8">
    <name type="scientific">Merluccius polli</name>
    <name type="common">Benguela hake</name>
    <name type="synonym">Merluccius cadenati</name>
    <dbReference type="NCBI Taxonomy" id="89951"/>
    <lineage>
        <taxon>Eukaryota</taxon>
        <taxon>Metazoa</taxon>
        <taxon>Chordata</taxon>
        <taxon>Craniata</taxon>
        <taxon>Vertebrata</taxon>
        <taxon>Euteleostomi</taxon>
        <taxon>Actinopterygii</taxon>
        <taxon>Neopterygii</taxon>
        <taxon>Teleostei</taxon>
        <taxon>Neoteleostei</taxon>
        <taxon>Acanthomorphata</taxon>
        <taxon>Zeiogadaria</taxon>
        <taxon>Gadariae</taxon>
        <taxon>Gadiformes</taxon>
        <taxon>Gadoidei</taxon>
        <taxon>Merlucciidae</taxon>
        <taxon>Merluccius</taxon>
    </lineage>
</organism>
<keyword evidence="3 6" id="KW-0812">Transmembrane</keyword>
<name>A0AA47M0L4_MERPO</name>
<sequence length="132" mass="14746">MPPSENSYTKAPLRGSSDRLENLGELRGTPPLRNYLCLTMFTCFCPAWPVNIVALVFSVLSQNSYNEEDYEGSKRLGKKALHLGIASLVISLVIIAVYTVYFVTLTTVRAHQGGILRSSLNIPRLSWENLDR</sequence>